<dbReference type="PROSITE" id="PS50850">
    <property type="entry name" value="MFS"/>
    <property type="match status" value="1"/>
</dbReference>
<evidence type="ECO:0000313" key="10">
    <source>
        <dbReference type="EMBL" id="ROT67387.1"/>
    </source>
</evidence>
<keyword evidence="4 10" id="KW-0762">Sugar transport</keyword>
<feature type="transmembrane region" description="Helical" evidence="8">
    <location>
        <begin position="59"/>
        <end position="79"/>
    </location>
</feature>
<dbReference type="PANTHER" id="PTHR48021">
    <property type="match status" value="1"/>
</dbReference>
<keyword evidence="5 8" id="KW-0812">Transmembrane</keyword>
<evidence type="ECO:0000313" key="11">
    <source>
        <dbReference type="Proteomes" id="UP000283509"/>
    </source>
</evidence>
<dbReference type="InterPro" id="IPR020846">
    <property type="entry name" value="MFS_dom"/>
</dbReference>
<dbReference type="AlphaFoldDB" id="A0A3R7PDF2"/>
<comment type="caution">
    <text evidence="10">The sequence shown here is derived from an EMBL/GenBank/DDBJ whole genome shotgun (WGS) entry which is preliminary data.</text>
</comment>
<keyword evidence="6 8" id="KW-1133">Transmembrane helix</keyword>
<dbReference type="InterPro" id="IPR036259">
    <property type="entry name" value="MFS_trans_sf"/>
</dbReference>
<dbReference type="GO" id="GO:0005886">
    <property type="term" value="C:plasma membrane"/>
    <property type="evidence" value="ECO:0007669"/>
    <property type="project" value="UniProtKB-SubCell"/>
</dbReference>
<feature type="transmembrane region" description="Helical" evidence="8">
    <location>
        <begin position="428"/>
        <end position="447"/>
    </location>
</feature>
<comment type="subcellular location">
    <subcellularLocation>
        <location evidence="1">Cell membrane</location>
        <topology evidence="1">Multi-pass membrane protein</topology>
    </subcellularLocation>
</comment>
<feature type="transmembrane region" description="Helical" evidence="8">
    <location>
        <begin position="396"/>
        <end position="416"/>
    </location>
</feature>
<organism evidence="10 11">
    <name type="scientific">Penaeus vannamei</name>
    <name type="common">Whiteleg shrimp</name>
    <name type="synonym">Litopenaeus vannamei</name>
    <dbReference type="NCBI Taxonomy" id="6689"/>
    <lineage>
        <taxon>Eukaryota</taxon>
        <taxon>Metazoa</taxon>
        <taxon>Ecdysozoa</taxon>
        <taxon>Arthropoda</taxon>
        <taxon>Crustacea</taxon>
        <taxon>Multicrustacea</taxon>
        <taxon>Malacostraca</taxon>
        <taxon>Eumalacostraca</taxon>
        <taxon>Eucarida</taxon>
        <taxon>Decapoda</taxon>
        <taxon>Dendrobranchiata</taxon>
        <taxon>Penaeoidea</taxon>
        <taxon>Penaeidae</taxon>
        <taxon>Penaeus</taxon>
    </lineage>
</organism>
<keyword evidence="3" id="KW-1003">Cell membrane</keyword>
<feature type="transmembrane region" description="Helical" evidence="8">
    <location>
        <begin position="360"/>
        <end position="384"/>
    </location>
</feature>
<keyword evidence="7 8" id="KW-0472">Membrane</keyword>
<keyword evidence="11" id="KW-1185">Reference proteome</keyword>
<feature type="transmembrane region" description="Helical" evidence="8">
    <location>
        <begin position="327"/>
        <end position="348"/>
    </location>
</feature>
<dbReference type="OrthoDB" id="8120565at2759"/>
<dbReference type="InterPro" id="IPR005828">
    <property type="entry name" value="MFS_sugar_transport-like"/>
</dbReference>
<name>A0A3R7PDF2_PENVA</name>
<feature type="domain" description="Major facilitator superfamily (MFS) profile" evidence="9">
    <location>
        <begin position="11"/>
        <end position="451"/>
    </location>
</feature>
<evidence type="ECO:0000256" key="5">
    <source>
        <dbReference type="ARBA" id="ARBA00022692"/>
    </source>
</evidence>
<proteinExistence type="predicted"/>
<dbReference type="GO" id="GO:0022857">
    <property type="term" value="F:transmembrane transporter activity"/>
    <property type="evidence" value="ECO:0007669"/>
    <property type="project" value="InterPro"/>
</dbReference>
<dbReference type="InterPro" id="IPR050549">
    <property type="entry name" value="MFS_Trehalose_Transporter"/>
</dbReference>
<evidence type="ECO:0000256" key="2">
    <source>
        <dbReference type="ARBA" id="ARBA00022448"/>
    </source>
</evidence>
<evidence type="ECO:0000256" key="8">
    <source>
        <dbReference type="SAM" id="Phobius"/>
    </source>
</evidence>
<dbReference type="InterPro" id="IPR003663">
    <property type="entry name" value="Sugar/inositol_transpt"/>
</dbReference>
<feature type="transmembrane region" description="Helical" evidence="8">
    <location>
        <begin position="125"/>
        <end position="142"/>
    </location>
</feature>
<evidence type="ECO:0000256" key="1">
    <source>
        <dbReference type="ARBA" id="ARBA00004651"/>
    </source>
</evidence>
<dbReference type="Proteomes" id="UP000283509">
    <property type="component" value="Unassembled WGS sequence"/>
</dbReference>
<evidence type="ECO:0000256" key="7">
    <source>
        <dbReference type="ARBA" id="ARBA00023136"/>
    </source>
</evidence>
<dbReference type="FunFam" id="1.20.1250.20:FF:000218">
    <property type="entry name" value="facilitated trehalose transporter Tret1"/>
    <property type="match status" value="1"/>
</dbReference>
<dbReference type="Gene3D" id="1.20.1250.20">
    <property type="entry name" value="MFS general substrate transporter like domains"/>
    <property type="match status" value="2"/>
</dbReference>
<evidence type="ECO:0000259" key="9">
    <source>
        <dbReference type="PROSITE" id="PS50850"/>
    </source>
</evidence>
<gene>
    <name evidence="10" type="ORF">C7M84_014541</name>
</gene>
<dbReference type="PANTHER" id="PTHR48021:SF34">
    <property type="entry name" value="FACILITATED TREHALOSE TRANSPORTER TRET1-2 HOMOLOG-LIKE PROTEIN"/>
    <property type="match status" value="1"/>
</dbReference>
<reference evidence="10 11" key="1">
    <citation type="submission" date="2018-04" db="EMBL/GenBank/DDBJ databases">
        <authorList>
            <person name="Zhang X."/>
            <person name="Yuan J."/>
            <person name="Li F."/>
            <person name="Xiang J."/>
        </authorList>
    </citation>
    <scope>NUCLEOTIDE SEQUENCE [LARGE SCALE GENOMIC DNA]</scope>
    <source>
        <tissue evidence="10">Muscle</tissue>
    </source>
</reference>
<evidence type="ECO:0000256" key="6">
    <source>
        <dbReference type="ARBA" id="ARBA00022989"/>
    </source>
</evidence>
<feature type="transmembrane region" description="Helical" evidence="8">
    <location>
        <begin position="178"/>
        <end position="200"/>
    </location>
</feature>
<reference evidence="10 11" key="2">
    <citation type="submission" date="2019-01" db="EMBL/GenBank/DDBJ databases">
        <title>The decoding of complex shrimp genome reveals the adaptation for benthos swimmer, frequently molting mechanism and breeding impact on genome.</title>
        <authorList>
            <person name="Sun Y."/>
            <person name="Gao Y."/>
            <person name="Yu Y."/>
        </authorList>
    </citation>
    <scope>NUCLEOTIDE SEQUENCE [LARGE SCALE GENOMIC DNA]</scope>
    <source>
        <tissue evidence="10">Muscle</tissue>
    </source>
</reference>
<evidence type="ECO:0000256" key="4">
    <source>
        <dbReference type="ARBA" id="ARBA00022597"/>
    </source>
</evidence>
<feature type="transmembrane region" description="Helical" evidence="8">
    <location>
        <begin position="154"/>
        <end position="172"/>
    </location>
</feature>
<dbReference type="PRINTS" id="PR00171">
    <property type="entry name" value="SUGRTRNSPORT"/>
</dbReference>
<feature type="transmembrane region" description="Helical" evidence="8">
    <location>
        <begin position="86"/>
        <end position="105"/>
    </location>
</feature>
<accession>A0A3R7PDF2</accession>
<dbReference type="SUPFAM" id="SSF103473">
    <property type="entry name" value="MFS general substrate transporter"/>
    <property type="match status" value="1"/>
</dbReference>
<feature type="transmembrane region" description="Helical" evidence="8">
    <location>
        <begin position="12"/>
        <end position="35"/>
    </location>
</feature>
<keyword evidence="2" id="KW-0813">Transport</keyword>
<dbReference type="EMBL" id="QCYY01002816">
    <property type="protein sequence ID" value="ROT67387.1"/>
    <property type="molecule type" value="Genomic_DNA"/>
</dbReference>
<dbReference type="Pfam" id="PF00083">
    <property type="entry name" value="Sugar_tr"/>
    <property type="match status" value="1"/>
</dbReference>
<protein>
    <submittedName>
        <fullName evidence="10">Gastric caeca sugar transporter</fullName>
    </submittedName>
</protein>
<dbReference type="STRING" id="6689.A0A3R7PDF2"/>
<evidence type="ECO:0000256" key="3">
    <source>
        <dbReference type="ARBA" id="ARBA00022475"/>
    </source>
</evidence>
<sequence>MRLPFGTCGGPAVNQLVAALASGLAFAGVMSPWAFPSVSLGQLTREGSGIHLTRGQLDWFTNLPLFMLIPGSVVGGAMAEVIGPRTLLLLLTPLLAASMTAMNFASLEEVQDAGLAEGLLLASRAVQGASAALMNPAVSVYLCEMPEERFRGTLASLVDAWATFGFLLTYVAGSFLSWQSLALVLPACLLLPAFLGLLASPESPQWLMKKGKEKEALRVLEMLRSSPEDVTKELEGATASEEDPSCWEAARMLVRRSTLVPIAVSMFLLQAKELTGNNAVLIYMPQIFQVAGVGMSPGTSSIVVMATRLGCNFVGSALLHRLPRRRFMLAGAALCIAATSALGAFFFLQERGDDVANLGWIPMVALLAFTVGVSVGVGPASWLVAAEILPQRVRNLGFGIGVTGYSLVSFLVSMTFEHVRGAWGSSGLFWSYSAGCVVYALHVLLAVPETRGRSLAEIEDAWGRRSCAGTRRGASETMPE</sequence>